<evidence type="ECO:0000256" key="2">
    <source>
        <dbReference type="ARBA" id="ARBA00004141"/>
    </source>
</evidence>
<dbReference type="FunFam" id="3.50.50.60:FF:000074">
    <property type="entry name" value="Squalene monooxygenase 2"/>
    <property type="match status" value="1"/>
</dbReference>
<reference evidence="14 15" key="1">
    <citation type="submission" date="2017-08" db="EMBL/GenBank/DDBJ databases">
        <title>Acidophilic green algal genome provides insights into adaptation to an acidic environment.</title>
        <authorList>
            <person name="Hirooka S."/>
            <person name="Hirose Y."/>
            <person name="Kanesaki Y."/>
            <person name="Higuchi S."/>
            <person name="Fujiwara T."/>
            <person name="Onuma R."/>
            <person name="Era A."/>
            <person name="Ohbayashi R."/>
            <person name="Uzuka A."/>
            <person name="Nozaki H."/>
            <person name="Yoshikawa H."/>
            <person name="Miyagishima S.Y."/>
        </authorList>
    </citation>
    <scope>NUCLEOTIDE SEQUENCE [LARGE SCALE GENOMIC DNA]</scope>
    <source>
        <strain evidence="14 15">NIES-2499</strain>
    </source>
</reference>
<dbReference type="GO" id="GO:0050660">
    <property type="term" value="F:flavin adenine dinucleotide binding"/>
    <property type="evidence" value="ECO:0007669"/>
    <property type="project" value="UniProtKB-UniRule"/>
</dbReference>
<evidence type="ECO:0000256" key="7">
    <source>
        <dbReference type="ARBA" id="ARBA00022692"/>
    </source>
</evidence>
<dbReference type="InterPro" id="IPR040125">
    <property type="entry name" value="Squalene_monox"/>
</dbReference>
<comment type="catalytic activity">
    <reaction evidence="12">
        <text>squalene + reduced [NADPH--hemoprotein reductase] + O2 = (S)-2,3-epoxysqualene + oxidized [NADPH--hemoprotein reductase] + H2O + H(+)</text>
        <dbReference type="Rhea" id="RHEA:25282"/>
        <dbReference type="Rhea" id="RHEA-COMP:11964"/>
        <dbReference type="Rhea" id="RHEA-COMP:11965"/>
        <dbReference type="ChEBI" id="CHEBI:15377"/>
        <dbReference type="ChEBI" id="CHEBI:15378"/>
        <dbReference type="ChEBI" id="CHEBI:15379"/>
        <dbReference type="ChEBI" id="CHEBI:15440"/>
        <dbReference type="ChEBI" id="CHEBI:15441"/>
        <dbReference type="ChEBI" id="CHEBI:57618"/>
        <dbReference type="ChEBI" id="CHEBI:58210"/>
        <dbReference type="EC" id="1.14.14.17"/>
    </reaction>
</comment>
<name>A0A250XK87_9CHLO</name>
<evidence type="ECO:0000256" key="12">
    <source>
        <dbReference type="RuleBase" id="RU367121"/>
    </source>
</evidence>
<dbReference type="InterPro" id="IPR013698">
    <property type="entry name" value="Squalene_epoxidase"/>
</dbReference>
<dbReference type="Proteomes" id="UP000232323">
    <property type="component" value="Unassembled WGS sequence"/>
</dbReference>
<comment type="pathway">
    <text evidence="3">Terpene metabolism; lanosterol biosynthesis; lanosterol from farnesyl diphosphate: step 2/3.</text>
</comment>
<evidence type="ECO:0000256" key="4">
    <source>
        <dbReference type="ARBA" id="ARBA00008802"/>
    </source>
</evidence>
<dbReference type="Gene3D" id="3.50.50.60">
    <property type="entry name" value="FAD/NAD(P)-binding domain"/>
    <property type="match status" value="1"/>
</dbReference>
<dbReference type="GO" id="GO:0016020">
    <property type="term" value="C:membrane"/>
    <property type="evidence" value="ECO:0007669"/>
    <property type="project" value="UniProtKB-SubCell"/>
</dbReference>
<dbReference type="PANTHER" id="PTHR10835">
    <property type="entry name" value="SQUALENE MONOOXYGENASE"/>
    <property type="match status" value="1"/>
</dbReference>
<evidence type="ECO:0000256" key="11">
    <source>
        <dbReference type="ARBA" id="ARBA00023136"/>
    </source>
</evidence>
<dbReference type="PRINTS" id="PR00420">
    <property type="entry name" value="RNGMNOXGNASE"/>
</dbReference>
<dbReference type="PANTHER" id="PTHR10835:SF0">
    <property type="entry name" value="SQUALENE MONOOXYGENASE"/>
    <property type="match status" value="1"/>
</dbReference>
<dbReference type="Pfam" id="PF13450">
    <property type="entry name" value="NAD_binding_8"/>
    <property type="match status" value="1"/>
</dbReference>
<keyword evidence="11 12" id="KW-0472">Membrane</keyword>
<dbReference type="STRING" id="1157962.A0A250XK87"/>
<evidence type="ECO:0000256" key="1">
    <source>
        <dbReference type="ARBA" id="ARBA00001974"/>
    </source>
</evidence>
<evidence type="ECO:0000259" key="13">
    <source>
        <dbReference type="Pfam" id="PF08491"/>
    </source>
</evidence>
<dbReference type="SUPFAM" id="SSF51905">
    <property type="entry name" value="FAD/NAD(P)-binding domain"/>
    <property type="match status" value="1"/>
</dbReference>
<dbReference type="OrthoDB" id="1678617at2759"/>
<comment type="function">
    <text evidence="12">Catalyzes the stereospecific oxidation of squalene to (S)-2,3-epoxysqualene, and is considered to be a rate-limiting enzyme in steroid biosynthesis.</text>
</comment>
<comment type="caution">
    <text evidence="14">The sequence shown here is derived from an EMBL/GenBank/DDBJ whole genome shotgun (WGS) entry which is preliminary data.</text>
</comment>
<accession>A0A250XK87</accession>
<evidence type="ECO:0000313" key="15">
    <source>
        <dbReference type="Proteomes" id="UP000232323"/>
    </source>
</evidence>
<evidence type="ECO:0000256" key="5">
    <source>
        <dbReference type="ARBA" id="ARBA00012312"/>
    </source>
</evidence>
<proteinExistence type="inferred from homology"/>
<evidence type="ECO:0000256" key="8">
    <source>
        <dbReference type="ARBA" id="ARBA00022827"/>
    </source>
</evidence>
<dbReference type="GO" id="GO:0005783">
    <property type="term" value="C:endoplasmic reticulum"/>
    <property type="evidence" value="ECO:0007669"/>
    <property type="project" value="TreeGrafter"/>
</dbReference>
<keyword evidence="6 12" id="KW-0285">Flavoprotein</keyword>
<feature type="domain" description="Squalene epoxidase" evidence="13">
    <location>
        <begin position="185"/>
        <end position="451"/>
    </location>
</feature>
<protein>
    <recommendedName>
        <fullName evidence="5 12">Squalene monooxygenase</fullName>
        <ecNumber evidence="5 12">1.14.14.17</ecNumber>
    </recommendedName>
</protein>
<comment type="cofactor">
    <cofactor evidence="1 12">
        <name>FAD</name>
        <dbReference type="ChEBI" id="CHEBI:57692"/>
    </cofactor>
</comment>
<dbReference type="EMBL" id="BEGY01000099">
    <property type="protein sequence ID" value="GAX83443.1"/>
    <property type="molecule type" value="Genomic_DNA"/>
</dbReference>
<comment type="caution">
    <text evidence="12">Lacks conserved residue(s) required for the propagation of feature annotation.</text>
</comment>
<feature type="transmembrane region" description="Helical" evidence="12">
    <location>
        <begin position="451"/>
        <end position="484"/>
    </location>
</feature>
<dbReference type="GO" id="GO:0016126">
    <property type="term" value="P:sterol biosynthetic process"/>
    <property type="evidence" value="ECO:0007669"/>
    <property type="project" value="UniProtKB-UniRule"/>
</dbReference>
<dbReference type="InterPro" id="IPR036188">
    <property type="entry name" value="FAD/NAD-bd_sf"/>
</dbReference>
<sequence length="500" mass="54749">MSVEREDGFCLPPIPSSKSFDTDPKVWDLVIVGAGVAGSALAYAQAKDGRRVLLLERDLTQPDRIVGELLQPGGYLMLKRLGLSECTDEIDSQKVYGYALFKNKSHSVVKYPMDGYTSDVAGRSFHHGRFVQKLRIAASKAPNITIRQGLVKRLLNGSGDEWQEGQPISGVTYKAEDGVDRVALAHLTIVCDGMYSNLRKSLSEPQIHHPSYFVGIILRGVNLPYPNHGHVVLAKPSPILFYPIGTSEVRCLVDVPGEKLPADLPAYLRETVAPEVPEQLRSAFLHALDSGAQIRTMQNKQMYSTPLHQPGALLLGDAFNMRHPLTGGGMTVALSDCKLLCDLLQPLPSFSDPIATASSTADFYIKRKPMCATINTLANALYKVFCYTGDKAHEEMRQACFDYLSLGGIYSSGPISLLSGLNPKPSVLVMHFFMVALYGCGRLMTPRPTLHGLWMAILLLIGASRIIFPIIYAEGIAAVFLPWLATKPTKAMLRVSSFQA</sequence>
<keyword evidence="8 12" id="KW-0274">FAD</keyword>
<keyword evidence="15" id="KW-1185">Reference proteome</keyword>
<evidence type="ECO:0000256" key="9">
    <source>
        <dbReference type="ARBA" id="ARBA00022989"/>
    </source>
</evidence>
<dbReference type="UniPathway" id="UPA00767">
    <property type="reaction ID" value="UER00752"/>
</dbReference>
<gene>
    <name evidence="14" type="ORF">CEUSTIGMA_g10868.t1</name>
</gene>
<organism evidence="14 15">
    <name type="scientific">Chlamydomonas eustigma</name>
    <dbReference type="NCBI Taxonomy" id="1157962"/>
    <lineage>
        <taxon>Eukaryota</taxon>
        <taxon>Viridiplantae</taxon>
        <taxon>Chlorophyta</taxon>
        <taxon>core chlorophytes</taxon>
        <taxon>Chlorophyceae</taxon>
        <taxon>CS clade</taxon>
        <taxon>Chlamydomonadales</taxon>
        <taxon>Chlamydomonadaceae</taxon>
        <taxon>Chlamydomonas</taxon>
    </lineage>
</organism>
<evidence type="ECO:0000313" key="14">
    <source>
        <dbReference type="EMBL" id="GAX83443.1"/>
    </source>
</evidence>
<keyword evidence="9 12" id="KW-1133">Transmembrane helix</keyword>
<dbReference type="GO" id="GO:0004506">
    <property type="term" value="F:squalene monooxygenase activity"/>
    <property type="evidence" value="ECO:0007669"/>
    <property type="project" value="UniProtKB-UniRule"/>
</dbReference>
<comment type="similarity">
    <text evidence="4 12">Belongs to the squalene monooxygenase family.</text>
</comment>
<dbReference type="EC" id="1.14.14.17" evidence="5 12"/>
<evidence type="ECO:0000256" key="6">
    <source>
        <dbReference type="ARBA" id="ARBA00022630"/>
    </source>
</evidence>
<dbReference type="GO" id="GO:0009725">
    <property type="term" value="P:response to hormone"/>
    <property type="evidence" value="ECO:0007669"/>
    <property type="project" value="UniProtKB-ARBA"/>
</dbReference>
<dbReference type="AlphaFoldDB" id="A0A250XK87"/>
<comment type="subcellular location">
    <subcellularLocation>
        <location evidence="2 12">Membrane</location>
        <topology evidence="2 12">Multi-pass membrane protein</topology>
    </subcellularLocation>
</comment>
<evidence type="ECO:0000256" key="10">
    <source>
        <dbReference type="ARBA" id="ARBA00023002"/>
    </source>
</evidence>
<evidence type="ECO:0000256" key="3">
    <source>
        <dbReference type="ARBA" id="ARBA00005018"/>
    </source>
</evidence>
<keyword evidence="10 12" id="KW-0560">Oxidoreductase</keyword>
<dbReference type="Pfam" id="PF08491">
    <property type="entry name" value="SE"/>
    <property type="match status" value="1"/>
</dbReference>
<keyword evidence="7 12" id="KW-0812">Transmembrane</keyword>